<dbReference type="STRING" id="3750.A0A498JTM4"/>
<evidence type="ECO:0000256" key="1">
    <source>
        <dbReference type="SAM" id="MobiDB-lite"/>
    </source>
</evidence>
<dbReference type="Proteomes" id="UP000290289">
    <property type="component" value="Chromosome 6"/>
</dbReference>
<dbReference type="AlphaFoldDB" id="A0A498JTM4"/>
<keyword evidence="2" id="KW-0812">Transmembrane</keyword>
<proteinExistence type="predicted"/>
<name>A0A498JTM4_MALDO</name>
<comment type="caution">
    <text evidence="3">The sequence shown here is derived from an EMBL/GenBank/DDBJ whole genome shotgun (WGS) entry which is preliminary data.</text>
</comment>
<evidence type="ECO:0000313" key="4">
    <source>
        <dbReference type="Proteomes" id="UP000290289"/>
    </source>
</evidence>
<accession>A0A498JTM4</accession>
<sequence>MQRSTSASKVSSEEDLLLTYSSSPESSTFKPTTDDGSDGDQHEHLHLPTYDPLSHVAKRERRRIRSAENAIHLIPVLLVLCAFILWFFSNPEVALGAMASAFAHKRSFPSNIELEFNLKKRFMDGDWGPPFYPRSS</sequence>
<evidence type="ECO:0000256" key="2">
    <source>
        <dbReference type="SAM" id="Phobius"/>
    </source>
</evidence>
<protein>
    <recommendedName>
        <fullName evidence="5">Transmembrane protein</fullName>
    </recommendedName>
</protein>
<reference evidence="3 4" key="1">
    <citation type="submission" date="2018-10" db="EMBL/GenBank/DDBJ databases">
        <title>A high-quality apple genome assembly.</title>
        <authorList>
            <person name="Hu J."/>
        </authorList>
    </citation>
    <scope>NUCLEOTIDE SEQUENCE [LARGE SCALE GENOMIC DNA]</scope>
    <source>
        <strain evidence="4">cv. HFTH1</strain>
        <tissue evidence="3">Young leaf</tissue>
    </source>
</reference>
<feature type="compositionally biased region" description="Polar residues" evidence="1">
    <location>
        <begin position="20"/>
        <end position="31"/>
    </location>
</feature>
<gene>
    <name evidence="3" type="ORF">DVH24_035842</name>
</gene>
<evidence type="ECO:0000313" key="3">
    <source>
        <dbReference type="EMBL" id="RXH97174.1"/>
    </source>
</evidence>
<organism evidence="3 4">
    <name type="scientific">Malus domestica</name>
    <name type="common">Apple</name>
    <name type="synonym">Pyrus malus</name>
    <dbReference type="NCBI Taxonomy" id="3750"/>
    <lineage>
        <taxon>Eukaryota</taxon>
        <taxon>Viridiplantae</taxon>
        <taxon>Streptophyta</taxon>
        <taxon>Embryophyta</taxon>
        <taxon>Tracheophyta</taxon>
        <taxon>Spermatophyta</taxon>
        <taxon>Magnoliopsida</taxon>
        <taxon>eudicotyledons</taxon>
        <taxon>Gunneridae</taxon>
        <taxon>Pentapetalae</taxon>
        <taxon>rosids</taxon>
        <taxon>fabids</taxon>
        <taxon>Rosales</taxon>
        <taxon>Rosaceae</taxon>
        <taxon>Amygdaloideae</taxon>
        <taxon>Maleae</taxon>
        <taxon>Malus</taxon>
    </lineage>
</organism>
<keyword evidence="2" id="KW-0472">Membrane</keyword>
<dbReference type="EMBL" id="RDQH01000332">
    <property type="protein sequence ID" value="RXH97174.1"/>
    <property type="molecule type" value="Genomic_DNA"/>
</dbReference>
<evidence type="ECO:0008006" key="5">
    <source>
        <dbReference type="Google" id="ProtNLM"/>
    </source>
</evidence>
<dbReference type="PANTHER" id="PTHR34189:SF13">
    <property type="entry name" value="TRANSMEMBRANE PROTEIN"/>
    <property type="match status" value="1"/>
</dbReference>
<dbReference type="PANTHER" id="PTHR34189">
    <property type="entry name" value="TRANSMEMBRANE PROTEIN"/>
    <property type="match status" value="1"/>
</dbReference>
<feature type="transmembrane region" description="Helical" evidence="2">
    <location>
        <begin position="69"/>
        <end position="88"/>
    </location>
</feature>
<keyword evidence="2" id="KW-1133">Transmembrane helix</keyword>
<keyword evidence="4" id="KW-1185">Reference proteome</keyword>
<feature type="region of interest" description="Disordered" evidence="1">
    <location>
        <begin position="20"/>
        <end position="47"/>
    </location>
</feature>